<dbReference type="PANTHER" id="PTHR30502">
    <property type="entry name" value="2-KETO-3-DEOXY-L-RHAMNONATE ALDOLASE"/>
    <property type="match status" value="1"/>
</dbReference>
<dbReference type="PANTHER" id="PTHR30502:SF0">
    <property type="entry name" value="PHOSPHOENOLPYRUVATE CARBOXYLASE FAMILY PROTEIN"/>
    <property type="match status" value="1"/>
</dbReference>
<evidence type="ECO:0000256" key="3">
    <source>
        <dbReference type="ARBA" id="ARBA00023239"/>
    </source>
</evidence>
<dbReference type="Gene3D" id="3.20.20.60">
    <property type="entry name" value="Phosphoenolpyruvate-binding domains"/>
    <property type="match status" value="1"/>
</dbReference>
<name>A0ABW7TDK2_9NOCA</name>
<evidence type="ECO:0000259" key="4">
    <source>
        <dbReference type="Pfam" id="PF03328"/>
    </source>
</evidence>
<proteinExistence type="inferred from homology"/>
<keyword evidence="3 5" id="KW-0456">Lyase</keyword>
<evidence type="ECO:0000256" key="2">
    <source>
        <dbReference type="ARBA" id="ARBA00022723"/>
    </source>
</evidence>
<comment type="similarity">
    <text evidence="1">Belongs to the HpcH/HpaI aldolase family.</text>
</comment>
<evidence type="ECO:0000313" key="6">
    <source>
        <dbReference type="Proteomes" id="UP001611263"/>
    </source>
</evidence>
<comment type="caution">
    <text evidence="5">The sequence shown here is derived from an EMBL/GenBank/DDBJ whole genome shotgun (WGS) entry which is preliminary data.</text>
</comment>
<dbReference type="Proteomes" id="UP001611263">
    <property type="component" value="Unassembled WGS sequence"/>
</dbReference>
<dbReference type="GeneID" id="93508098"/>
<dbReference type="GO" id="GO:0016829">
    <property type="term" value="F:lyase activity"/>
    <property type="evidence" value="ECO:0007669"/>
    <property type="project" value="UniProtKB-KW"/>
</dbReference>
<sequence length="280" mass="30029">MSITGPTPPNRFKQRLATGEQQIGLWTVLANGYTAEILAGCGYDWLLIDAEHGPNDLRSVLEQLQGIAAAATVLGGRAAELSQPVVRLPHGDPALIKQYLEIGVRNLLVPMVDTAQQAAELVRAVRYPPRGQRGMGSGLGRSSRWGRWTDYVLTSDDNVCLLVQVETRTALDNIEAIAATDGVDGVLLGPADLAADMGYPEQRTHPEVIAAIDRGVETLRRIGTPAGIMLTDIAAAQEWLRRGVAFAGVGVDSTLLIRAADDLLTRFRQQTPAAEAVGTY</sequence>
<feature type="domain" description="HpcH/HpaI aldolase/citrate lyase" evidence="4">
    <location>
        <begin position="22"/>
        <end position="259"/>
    </location>
</feature>
<dbReference type="EMBL" id="JBIRUQ010000001">
    <property type="protein sequence ID" value="MFI1459105.1"/>
    <property type="molecule type" value="Genomic_DNA"/>
</dbReference>
<dbReference type="SUPFAM" id="SSF51621">
    <property type="entry name" value="Phosphoenolpyruvate/pyruvate domain"/>
    <property type="match status" value="1"/>
</dbReference>
<protein>
    <submittedName>
        <fullName evidence="5">HpcH/HpaI aldolase/citrate lyase family protein</fullName>
    </submittedName>
</protein>
<dbReference type="Pfam" id="PF03328">
    <property type="entry name" value="HpcH_HpaI"/>
    <property type="match status" value="1"/>
</dbReference>
<gene>
    <name evidence="5" type="ORF">ACH4WX_00120</name>
</gene>
<reference evidence="5 6" key="1">
    <citation type="submission" date="2024-10" db="EMBL/GenBank/DDBJ databases">
        <title>The Natural Products Discovery Center: Release of the First 8490 Sequenced Strains for Exploring Actinobacteria Biosynthetic Diversity.</title>
        <authorList>
            <person name="Kalkreuter E."/>
            <person name="Kautsar S.A."/>
            <person name="Yang D."/>
            <person name="Bader C.D."/>
            <person name="Teijaro C.N."/>
            <person name="Fluegel L."/>
            <person name="Davis C.M."/>
            <person name="Simpson J.R."/>
            <person name="Lauterbach L."/>
            <person name="Steele A.D."/>
            <person name="Gui C."/>
            <person name="Meng S."/>
            <person name="Li G."/>
            <person name="Viehrig K."/>
            <person name="Ye F."/>
            <person name="Su P."/>
            <person name="Kiefer A.F."/>
            <person name="Nichols A."/>
            <person name="Cepeda A.J."/>
            <person name="Yan W."/>
            <person name="Fan B."/>
            <person name="Jiang Y."/>
            <person name="Adhikari A."/>
            <person name="Zheng C.-J."/>
            <person name="Schuster L."/>
            <person name="Cowan T.M."/>
            <person name="Smanski M.J."/>
            <person name="Chevrette M.G."/>
            <person name="De Carvalho L.P.S."/>
            <person name="Shen B."/>
        </authorList>
    </citation>
    <scope>NUCLEOTIDE SEQUENCE [LARGE SCALE GENOMIC DNA]</scope>
    <source>
        <strain evidence="5 6">NPDC020568</strain>
    </source>
</reference>
<accession>A0ABW7TDK2</accession>
<keyword evidence="2" id="KW-0479">Metal-binding</keyword>
<dbReference type="InterPro" id="IPR050251">
    <property type="entry name" value="HpcH-HpaI_aldolase"/>
</dbReference>
<dbReference type="RefSeq" id="WP_033247594.1">
    <property type="nucleotide sequence ID" value="NZ_JBIRUQ010000001.1"/>
</dbReference>
<dbReference type="InterPro" id="IPR015813">
    <property type="entry name" value="Pyrv/PenolPyrv_kinase-like_dom"/>
</dbReference>
<organism evidence="5 6">
    <name type="scientific">Nocardia carnea</name>
    <dbReference type="NCBI Taxonomy" id="37328"/>
    <lineage>
        <taxon>Bacteria</taxon>
        <taxon>Bacillati</taxon>
        <taxon>Actinomycetota</taxon>
        <taxon>Actinomycetes</taxon>
        <taxon>Mycobacteriales</taxon>
        <taxon>Nocardiaceae</taxon>
        <taxon>Nocardia</taxon>
    </lineage>
</organism>
<evidence type="ECO:0000313" key="5">
    <source>
        <dbReference type="EMBL" id="MFI1459105.1"/>
    </source>
</evidence>
<keyword evidence="6" id="KW-1185">Reference proteome</keyword>
<evidence type="ECO:0000256" key="1">
    <source>
        <dbReference type="ARBA" id="ARBA00005568"/>
    </source>
</evidence>
<dbReference type="InterPro" id="IPR005000">
    <property type="entry name" value="Aldolase/citrate-lyase_domain"/>
</dbReference>
<dbReference type="InterPro" id="IPR040442">
    <property type="entry name" value="Pyrv_kinase-like_dom_sf"/>
</dbReference>